<keyword evidence="8" id="KW-0418">Kinase</keyword>
<dbReference type="InterPro" id="IPR036890">
    <property type="entry name" value="HATPase_C_sf"/>
</dbReference>
<feature type="transmembrane region" description="Helical" evidence="13">
    <location>
        <begin position="96"/>
        <end position="119"/>
    </location>
</feature>
<dbReference type="PROSITE" id="PS50109">
    <property type="entry name" value="HIS_KIN"/>
    <property type="match status" value="1"/>
</dbReference>
<evidence type="ECO:0000256" key="7">
    <source>
        <dbReference type="ARBA" id="ARBA00022741"/>
    </source>
</evidence>
<dbReference type="Pfam" id="PF07568">
    <property type="entry name" value="HisKA_2"/>
    <property type="match status" value="1"/>
</dbReference>
<dbReference type="Proteomes" id="UP001320831">
    <property type="component" value="Unassembled WGS sequence"/>
</dbReference>
<dbReference type="InterPro" id="IPR003594">
    <property type="entry name" value="HATPase_dom"/>
</dbReference>
<evidence type="ECO:0000256" key="4">
    <source>
        <dbReference type="ARBA" id="ARBA00022553"/>
    </source>
</evidence>
<keyword evidence="6 13" id="KW-0812">Transmembrane</keyword>
<dbReference type="InterPro" id="IPR004358">
    <property type="entry name" value="Sig_transdc_His_kin-like_C"/>
</dbReference>
<organism evidence="15 16">
    <name type="scientific">Chelativorans salis</name>
    <dbReference type="NCBI Taxonomy" id="2978478"/>
    <lineage>
        <taxon>Bacteria</taxon>
        <taxon>Pseudomonadati</taxon>
        <taxon>Pseudomonadota</taxon>
        <taxon>Alphaproteobacteria</taxon>
        <taxon>Hyphomicrobiales</taxon>
        <taxon>Phyllobacteriaceae</taxon>
        <taxon>Chelativorans</taxon>
    </lineage>
</organism>
<gene>
    <name evidence="15" type="ORF">N5A92_01445</name>
</gene>
<comment type="caution">
    <text evidence="15">The sequence shown here is derived from an EMBL/GenBank/DDBJ whole genome shotgun (WGS) entry which is preliminary data.</text>
</comment>
<protein>
    <recommendedName>
        <fullName evidence="3">histidine kinase</fullName>
        <ecNumber evidence="3">2.7.13.3</ecNumber>
    </recommendedName>
</protein>
<dbReference type="RefSeq" id="WP_260900040.1">
    <property type="nucleotide sequence ID" value="NZ_JAOCZP010000001.1"/>
</dbReference>
<dbReference type="InterPro" id="IPR025201">
    <property type="entry name" value="KdpD_TM"/>
</dbReference>
<evidence type="ECO:0000256" key="6">
    <source>
        <dbReference type="ARBA" id="ARBA00022692"/>
    </source>
</evidence>
<dbReference type="PRINTS" id="PR00344">
    <property type="entry name" value="BCTRLSENSOR"/>
</dbReference>
<accession>A0ABT2LJX7</accession>
<keyword evidence="12 13" id="KW-0472">Membrane</keyword>
<keyword evidence="16" id="KW-1185">Reference proteome</keyword>
<evidence type="ECO:0000313" key="15">
    <source>
        <dbReference type="EMBL" id="MCT7373713.1"/>
    </source>
</evidence>
<dbReference type="InterPro" id="IPR005467">
    <property type="entry name" value="His_kinase_dom"/>
</dbReference>
<feature type="transmembrane region" description="Helical" evidence="13">
    <location>
        <begin position="20"/>
        <end position="37"/>
    </location>
</feature>
<dbReference type="EMBL" id="JAOCZP010000001">
    <property type="protein sequence ID" value="MCT7373713.1"/>
    <property type="molecule type" value="Genomic_DNA"/>
</dbReference>
<keyword evidence="11" id="KW-0902">Two-component regulatory system</keyword>
<feature type="domain" description="Histidine kinase" evidence="14">
    <location>
        <begin position="142"/>
        <end position="336"/>
    </location>
</feature>
<evidence type="ECO:0000256" key="10">
    <source>
        <dbReference type="ARBA" id="ARBA00022989"/>
    </source>
</evidence>
<dbReference type="InterPro" id="IPR038318">
    <property type="entry name" value="KdpD_sf"/>
</dbReference>
<dbReference type="PANTHER" id="PTHR41523">
    <property type="entry name" value="TWO-COMPONENT SYSTEM SENSOR PROTEIN"/>
    <property type="match status" value="1"/>
</dbReference>
<proteinExistence type="predicted"/>
<evidence type="ECO:0000259" key="14">
    <source>
        <dbReference type="PROSITE" id="PS50109"/>
    </source>
</evidence>
<dbReference type="Gene3D" id="3.30.565.10">
    <property type="entry name" value="Histidine kinase-like ATPase, C-terminal domain"/>
    <property type="match status" value="1"/>
</dbReference>
<keyword evidence="9" id="KW-0067">ATP-binding</keyword>
<feature type="transmembrane region" description="Helical" evidence="13">
    <location>
        <begin position="66"/>
        <end position="84"/>
    </location>
</feature>
<evidence type="ECO:0000256" key="3">
    <source>
        <dbReference type="ARBA" id="ARBA00012438"/>
    </source>
</evidence>
<dbReference type="Gene3D" id="1.20.120.620">
    <property type="entry name" value="Backbone structure of the membrane domain of e. Coli histidine kinase receptor kdpd"/>
    <property type="match status" value="1"/>
</dbReference>
<evidence type="ECO:0000313" key="16">
    <source>
        <dbReference type="Proteomes" id="UP001320831"/>
    </source>
</evidence>
<dbReference type="SUPFAM" id="SSF55874">
    <property type="entry name" value="ATPase domain of HSP90 chaperone/DNA topoisomerase II/histidine kinase"/>
    <property type="match status" value="1"/>
</dbReference>
<feature type="transmembrane region" description="Helical" evidence="13">
    <location>
        <begin position="44"/>
        <end position="60"/>
    </location>
</feature>
<name>A0ABT2LJX7_9HYPH</name>
<evidence type="ECO:0000256" key="1">
    <source>
        <dbReference type="ARBA" id="ARBA00000085"/>
    </source>
</evidence>
<reference evidence="15 16" key="1">
    <citation type="submission" date="2022-09" db="EMBL/GenBank/DDBJ databases">
        <title>Chelativorans salina sp. nov., a novel slightly halophilic bacterium isolated from a saline lake sediment enrichment.</title>
        <authorList>
            <person name="Gao L."/>
            <person name="Fang B.-Z."/>
            <person name="Li W.-J."/>
        </authorList>
    </citation>
    <scope>NUCLEOTIDE SEQUENCE [LARGE SCALE GENOMIC DNA]</scope>
    <source>
        <strain evidence="15 16">EGI FJ00035</strain>
    </source>
</reference>
<evidence type="ECO:0000256" key="2">
    <source>
        <dbReference type="ARBA" id="ARBA00004141"/>
    </source>
</evidence>
<keyword evidence="5" id="KW-0808">Transferase</keyword>
<evidence type="ECO:0000256" key="11">
    <source>
        <dbReference type="ARBA" id="ARBA00023012"/>
    </source>
</evidence>
<evidence type="ECO:0000256" key="9">
    <source>
        <dbReference type="ARBA" id="ARBA00022840"/>
    </source>
</evidence>
<keyword evidence="7" id="KW-0547">Nucleotide-binding</keyword>
<keyword evidence="10 13" id="KW-1133">Transmembrane helix</keyword>
<dbReference type="Gene3D" id="3.30.450.20">
    <property type="entry name" value="PAS domain"/>
    <property type="match status" value="1"/>
</dbReference>
<dbReference type="EC" id="2.7.13.3" evidence="3"/>
<dbReference type="SMART" id="SM00387">
    <property type="entry name" value="HATPase_c"/>
    <property type="match status" value="1"/>
</dbReference>
<evidence type="ECO:0000256" key="13">
    <source>
        <dbReference type="SAM" id="Phobius"/>
    </source>
</evidence>
<sequence>MNWLLNEPLPTRTWPVWARYVTTFLIVAAATALDLWLWPRLNGYPFLIFILAVVVTALLFDRGSGFFALVLSIAALAYLFLAPYQELTIAEERDFFVLILFSAVGLLIASSIEMMHVAVHRLYLGNQRLTISEREKDILLRDCNHRTRNHLAMLASMIRLQEHGVEEPAARSALTSIGERVQVMVKVHDRLMQASGEAVIDTYTFVTDLCDDLRASLMGLRPISLTVEVERHHVPQSTAVSIGLCVNELLTNTLKYAFPQDQAGEISVVFAREGDDFRLTVTDNGVGFAEGTQLKSKGLGQRLVRSLAAQYGGSFEFGPRQDGSGTTAIVRFPVETGPT</sequence>
<dbReference type="Pfam" id="PF02518">
    <property type="entry name" value="HATPase_c"/>
    <property type="match status" value="1"/>
</dbReference>
<dbReference type="Pfam" id="PF13493">
    <property type="entry name" value="DUF4118"/>
    <property type="match status" value="1"/>
</dbReference>
<evidence type="ECO:0000256" key="8">
    <source>
        <dbReference type="ARBA" id="ARBA00022777"/>
    </source>
</evidence>
<comment type="catalytic activity">
    <reaction evidence="1">
        <text>ATP + protein L-histidine = ADP + protein N-phospho-L-histidine.</text>
        <dbReference type="EC" id="2.7.13.3"/>
    </reaction>
</comment>
<dbReference type="InterPro" id="IPR011495">
    <property type="entry name" value="Sig_transdc_His_kin_sub2_dim/P"/>
</dbReference>
<keyword evidence="4" id="KW-0597">Phosphoprotein</keyword>
<dbReference type="PANTHER" id="PTHR41523:SF8">
    <property type="entry name" value="ETHYLENE RESPONSE SENSOR PROTEIN"/>
    <property type="match status" value="1"/>
</dbReference>
<evidence type="ECO:0000256" key="5">
    <source>
        <dbReference type="ARBA" id="ARBA00022679"/>
    </source>
</evidence>
<comment type="subcellular location">
    <subcellularLocation>
        <location evidence="2">Membrane</location>
        <topology evidence="2">Multi-pass membrane protein</topology>
    </subcellularLocation>
</comment>
<evidence type="ECO:0000256" key="12">
    <source>
        <dbReference type="ARBA" id="ARBA00023136"/>
    </source>
</evidence>